<dbReference type="CDD" id="cd00037">
    <property type="entry name" value="CLECT"/>
    <property type="match status" value="1"/>
</dbReference>
<organism evidence="4">
    <name type="scientific">Drosophila rhopaloa</name>
    <name type="common">Fruit fly</name>
    <dbReference type="NCBI Taxonomy" id="1041015"/>
    <lineage>
        <taxon>Eukaryota</taxon>
        <taxon>Metazoa</taxon>
        <taxon>Ecdysozoa</taxon>
        <taxon>Arthropoda</taxon>
        <taxon>Hexapoda</taxon>
        <taxon>Insecta</taxon>
        <taxon>Pterygota</taxon>
        <taxon>Neoptera</taxon>
        <taxon>Endopterygota</taxon>
        <taxon>Diptera</taxon>
        <taxon>Brachycera</taxon>
        <taxon>Muscomorpha</taxon>
        <taxon>Ephydroidea</taxon>
        <taxon>Drosophilidae</taxon>
        <taxon>Drosophila</taxon>
        <taxon>Sophophora</taxon>
    </lineage>
</organism>
<name>A0A6P4FNS9_DRORH</name>
<gene>
    <name evidence="4" type="primary">LOC108053081</name>
</gene>
<evidence type="ECO:0000256" key="1">
    <source>
        <dbReference type="SAM" id="Coils"/>
    </source>
</evidence>
<dbReference type="Gene3D" id="3.10.100.10">
    <property type="entry name" value="Mannose-Binding Protein A, subunit A"/>
    <property type="match status" value="1"/>
</dbReference>
<accession>A0A6P4FNS9</accession>
<feature type="coiled-coil region" evidence="1">
    <location>
        <begin position="67"/>
        <end position="162"/>
    </location>
</feature>
<dbReference type="RefSeq" id="XP_016991149.1">
    <property type="nucleotide sequence ID" value="XM_017135660.1"/>
</dbReference>
<feature type="signal peptide" evidence="2">
    <location>
        <begin position="1"/>
        <end position="21"/>
    </location>
</feature>
<sequence length="252" mass="28893">MFKFGNFILFAFLSLDYRGDAVPRRVHQSVCLLSDAPNQCGAFTLSALGPLFDDMDELKIRLSESKIQAVQEKVENSIRKVVETEMQAVKNRIDDMDELKTRLSESKIQAVQESVENSIRKVVETEMQAVKNRIQALEETLLNKFESQLNRMQDQLKAELERDSVTGIIKIPPNFELIGSRYFYIQDKVYQDFKTAANTCRKMGGYLASIKDEEELNLIRMKLKPEVAYWLGTNDHNDMDFFVSLASGKPAF</sequence>
<evidence type="ECO:0000256" key="2">
    <source>
        <dbReference type="SAM" id="SignalP"/>
    </source>
</evidence>
<keyword evidence="1" id="KW-0175">Coiled coil</keyword>
<evidence type="ECO:0000313" key="4">
    <source>
        <dbReference type="RefSeq" id="XP_016991149.1"/>
    </source>
</evidence>
<evidence type="ECO:0000259" key="3">
    <source>
        <dbReference type="Pfam" id="PF00059"/>
    </source>
</evidence>
<proteinExistence type="predicted"/>
<dbReference type="InterPro" id="IPR016186">
    <property type="entry name" value="C-type_lectin-like/link_sf"/>
</dbReference>
<keyword evidence="2" id="KW-0732">Signal</keyword>
<dbReference type="SUPFAM" id="SSF56436">
    <property type="entry name" value="C-type lectin-like"/>
    <property type="match status" value="1"/>
</dbReference>
<dbReference type="OrthoDB" id="6340082at2759"/>
<dbReference type="InterPro" id="IPR016187">
    <property type="entry name" value="CTDL_fold"/>
</dbReference>
<reference evidence="4" key="1">
    <citation type="submission" date="2025-08" db="UniProtKB">
        <authorList>
            <consortium name="RefSeq"/>
        </authorList>
    </citation>
    <scope>IDENTIFICATION</scope>
</reference>
<dbReference type="AlphaFoldDB" id="A0A6P4FNS9"/>
<feature type="non-terminal residue" evidence="4">
    <location>
        <position position="252"/>
    </location>
</feature>
<protein>
    <submittedName>
        <fullName evidence="4">Uncharacterized protein LOC108053081</fullName>
    </submittedName>
</protein>
<dbReference type="InterPro" id="IPR001304">
    <property type="entry name" value="C-type_lectin-like"/>
</dbReference>
<feature type="chain" id="PRO_5027967101" evidence="2">
    <location>
        <begin position="22"/>
        <end position="252"/>
    </location>
</feature>
<feature type="domain" description="C-type lectin" evidence="3">
    <location>
        <begin position="193"/>
        <end position="237"/>
    </location>
</feature>
<dbReference type="Pfam" id="PF00059">
    <property type="entry name" value="Lectin_C"/>
    <property type="match status" value="1"/>
</dbReference>